<comment type="caution">
    <text evidence="1">The sequence shown here is derived from an EMBL/GenBank/DDBJ whole genome shotgun (WGS) entry which is preliminary data.</text>
</comment>
<dbReference type="InterPro" id="IPR011386">
    <property type="entry name" value="Put_ATP-NAD_kin"/>
</dbReference>
<dbReference type="AlphaFoldDB" id="A0AA37WIR7"/>
<evidence type="ECO:0000313" key="1">
    <source>
        <dbReference type="EMBL" id="GLR69679.1"/>
    </source>
</evidence>
<reference evidence="1" key="1">
    <citation type="journal article" date="2014" name="Int. J. Syst. Evol. Microbiol.">
        <title>Complete genome sequence of Corynebacterium casei LMG S-19264T (=DSM 44701T), isolated from a smear-ripened cheese.</title>
        <authorList>
            <consortium name="US DOE Joint Genome Institute (JGI-PGF)"/>
            <person name="Walter F."/>
            <person name="Albersmeier A."/>
            <person name="Kalinowski J."/>
            <person name="Ruckert C."/>
        </authorList>
    </citation>
    <scope>NUCLEOTIDE SEQUENCE</scope>
    <source>
        <strain evidence="1">NBRC 110023</strain>
    </source>
</reference>
<dbReference type="EMBL" id="BSOT01000005">
    <property type="protein sequence ID" value="GLR69679.1"/>
    <property type="molecule type" value="Genomic_DNA"/>
</dbReference>
<sequence length="382" mass="40995">MQVNEAKSTFTLGLIINPYAGIGGALALKGSDGKDIREKALSAGASLQAISRARTALEVLIPLKGKFRVITCSGDMGERLCQDLAFDYHVVYSQKLQQSEASDTINAAQAISTYGVDLMLFAGGDGTARNLCNVFPVSQALLGIPAGCKIHSGVYAITPNAAGKVAAQMVRGEIVSVMQAEVRDIDEDKFRQGLVVAKYFGEMAVPESLTYIQAVKMGGKESDELVLADISAYIRELMEELPDDYFIIGSGSTVDFVMSDMHLSNTLLGVDVVYQGKVVAQDVTAAELQNLTSTKSIKLLITAIGGQGHLFGRGNQQLSEQVLASIEKCDIWVVCTKSKLLNLKNAGFIADTGNHALDNRLAGPIQVITGYKDKALYFIRRT</sequence>
<keyword evidence="1" id="KW-0808">Transferase</keyword>
<keyword evidence="2" id="KW-1185">Reference proteome</keyword>
<dbReference type="GO" id="GO:0006741">
    <property type="term" value="P:NADP+ biosynthetic process"/>
    <property type="evidence" value="ECO:0007669"/>
    <property type="project" value="InterPro"/>
</dbReference>
<dbReference type="PANTHER" id="PTHR40697:SF2">
    <property type="entry name" value="ATP-NAD KINASE-RELATED"/>
    <property type="match status" value="1"/>
</dbReference>
<dbReference type="Proteomes" id="UP001156601">
    <property type="component" value="Unassembled WGS sequence"/>
</dbReference>
<gene>
    <name evidence="1" type="ORF">GCM10007852_05870</name>
</gene>
<protein>
    <submittedName>
        <fullName evidence="1">ATP-NAD kinase</fullName>
    </submittedName>
</protein>
<organism evidence="1 2">
    <name type="scientific">Agaribacter marinus</name>
    <dbReference type="NCBI Taxonomy" id="1431249"/>
    <lineage>
        <taxon>Bacteria</taxon>
        <taxon>Pseudomonadati</taxon>
        <taxon>Pseudomonadota</taxon>
        <taxon>Gammaproteobacteria</taxon>
        <taxon>Alteromonadales</taxon>
        <taxon>Alteromonadaceae</taxon>
        <taxon>Agaribacter</taxon>
    </lineage>
</organism>
<dbReference type="Pfam" id="PF20143">
    <property type="entry name" value="NAD_kinase_C"/>
    <property type="match status" value="1"/>
</dbReference>
<dbReference type="InterPro" id="IPR002504">
    <property type="entry name" value="NADK"/>
</dbReference>
<dbReference type="PANTHER" id="PTHR40697">
    <property type="entry name" value="ACETOIN CATABOLISM PROTEIN X"/>
    <property type="match status" value="1"/>
</dbReference>
<name>A0AA37WIR7_9ALTE</name>
<dbReference type="PIRSF" id="PIRSF016907">
    <property type="entry name" value="Kin_ATP-NAD"/>
    <property type="match status" value="1"/>
</dbReference>
<proteinExistence type="predicted"/>
<dbReference type="GO" id="GO:0003951">
    <property type="term" value="F:NAD+ kinase activity"/>
    <property type="evidence" value="ECO:0007669"/>
    <property type="project" value="InterPro"/>
</dbReference>
<dbReference type="RefSeq" id="WP_284217549.1">
    <property type="nucleotide sequence ID" value="NZ_BSOT01000005.1"/>
</dbReference>
<dbReference type="Pfam" id="PF01513">
    <property type="entry name" value="NAD_kinase"/>
    <property type="match status" value="1"/>
</dbReference>
<keyword evidence="1" id="KW-0418">Kinase</keyword>
<dbReference type="InterPro" id="IPR039065">
    <property type="entry name" value="AcoX-like"/>
</dbReference>
<reference evidence="1" key="2">
    <citation type="submission" date="2023-01" db="EMBL/GenBank/DDBJ databases">
        <title>Draft genome sequence of Agaribacter marinus strain NBRC 110023.</title>
        <authorList>
            <person name="Sun Q."/>
            <person name="Mori K."/>
        </authorList>
    </citation>
    <scope>NUCLEOTIDE SEQUENCE</scope>
    <source>
        <strain evidence="1">NBRC 110023</strain>
    </source>
</reference>
<accession>A0AA37WIR7</accession>
<evidence type="ECO:0000313" key="2">
    <source>
        <dbReference type="Proteomes" id="UP001156601"/>
    </source>
</evidence>